<dbReference type="PANTHER" id="PTHR11999:SF68">
    <property type="entry name" value="HISTIDINE DECARBOXYLASE"/>
    <property type="match status" value="1"/>
</dbReference>
<keyword evidence="7 10" id="KW-0663">Pyridoxal phosphate</keyword>
<dbReference type="FunFam" id="3.90.1150.10:FF:000018">
    <property type="entry name" value="Histidine decarboxylase"/>
    <property type="match status" value="1"/>
</dbReference>
<evidence type="ECO:0000256" key="3">
    <source>
        <dbReference type="ARBA" id="ARBA00011738"/>
    </source>
</evidence>
<comment type="caution">
    <text evidence="11">The sequence shown here is derived from an EMBL/GenBank/DDBJ whole genome shotgun (WGS) entry which is preliminary data.</text>
</comment>
<evidence type="ECO:0000313" key="12">
    <source>
        <dbReference type="Proteomes" id="UP001634394"/>
    </source>
</evidence>
<organism evidence="11 12">
    <name type="scientific">Sinanodonta woodiana</name>
    <name type="common">Chinese pond mussel</name>
    <name type="synonym">Anodonta woodiana</name>
    <dbReference type="NCBI Taxonomy" id="1069815"/>
    <lineage>
        <taxon>Eukaryota</taxon>
        <taxon>Metazoa</taxon>
        <taxon>Spiralia</taxon>
        <taxon>Lophotrochozoa</taxon>
        <taxon>Mollusca</taxon>
        <taxon>Bivalvia</taxon>
        <taxon>Autobranchia</taxon>
        <taxon>Heteroconchia</taxon>
        <taxon>Palaeoheterodonta</taxon>
        <taxon>Unionida</taxon>
        <taxon>Unionoidea</taxon>
        <taxon>Unionidae</taxon>
        <taxon>Unioninae</taxon>
        <taxon>Sinanodonta</taxon>
    </lineage>
</organism>
<keyword evidence="12" id="KW-1185">Reference proteome</keyword>
<dbReference type="FunFam" id="1.20.1340.10:FF:000001">
    <property type="entry name" value="Histidine decarboxylase"/>
    <property type="match status" value="1"/>
</dbReference>
<dbReference type="InterPro" id="IPR010977">
    <property type="entry name" value="Aromatic_deC"/>
</dbReference>
<evidence type="ECO:0000256" key="5">
    <source>
        <dbReference type="ARBA" id="ARBA00022584"/>
    </source>
</evidence>
<evidence type="ECO:0000256" key="10">
    <source>
        <dbReference type="PIRSR" id="PIRSR602129-50"/>
    </source>
</evidence>
<reference evidence="11 12" key="1">
    <citation type="submission" date="2024-11" db="EMBL/GenBank/DDBJ databases">
        <title>Chromosome-level genome assembly of the freshwater bivalve Anodonta woodiana.</title>
        <authorList>
            <person name="Chen X."/>
        </authorList>
    </citation>
    <scope>NUCLEOTIDE SEQUENCE [LARGE SCALE GENOMIC DNA]</scope>
    <source>
        <strain evidence="11">MN2024</strain>
        <tissue evidence="11">Gills</tissue>
    </source>
</reference>
<dbReference type="PROSITE" id="PS00392">
    <property type="entry name" value="DDC_GAD_HDC_YDC"/>
    <property type="match status" value="1"/>
</dbReference>
<keyword evidence="8" id="KW-0456">Lyase</keyword>
<dbReference type="InterPro" id="IPR015424">
    <property type="entry name" value="PyrdxlP-dep_Trfase"/>
</dbReference>
<evidence type="ECO:0000256" key="2">
    <source>
        <dbReference type="ARBA" id="ARBA00009533"/>
    </source>
</evidence>
<dbReference type="GO" id="GO:0042423">
    <property type="term" value="P:catecholamine biosynthetic process"/>
    <property type="evidence" value="ECO:0007669"/>
    <property type="project" value="UniProtKB-KW"/>
</dbReference>
<keyword evidence="6" id="KW-0210">Decarboxylase</keyword>
<evidence type="ECO:0000313" key="11">
    <source>
        <dbReference type="EMBL" id="KAL3884472.1"/>
    </source>
</evidence>
<dbReference type="Proteomes" id="UP001634394">
    <property type="component" value="Unassembled WGS sequence"/>
</dbReference>
<dbReference type="GO" id="GO:0004398">
    <property type="term" value="F:histidine decarboxylase activity"/>
    <property type="evidence" value="ECO:0007669"/>
    <property type="project" value="UniProtKB-EC"/>
</dbReference>
<dbReference type="Pfam" id="PF00282">
    <property type="entry name" value="Pyridoxal_deC"/>
    <property type="match status" value="1"/>
</dbReference>
<feature type="modified residue" description="N6-(pyridoxal phosphate)lysine" evidence="10">
    <location>
        <position position="323"/>
    </location>
</feature>
<dbReference type="EC" id="4.1.1.22" evidence="4"/>
<evidence type="ECO:0000256" key="6">
    <source>
        <dbReference type="ARBA" id="ARBA00022793"/>
    </source>
</evidence>
<dbReference type="SUPFAM" id="SSF53383">
    <property type="entry name" value="PLP-dependent transferases"/>
    <property type="match status" value="1"/>
</dbReference>
<comment type="similarity">
    <text evidence="2">Belongs to the group II decarboxylase family.</text>
</comment>
<dbReference type="FunFam" id="3.40.640.10:FF:000025">
    <property type="entry name" value="Histidine decarboxylase"/>
    <property type="match status" value="1"/>
</dbReference>
<dbReference type="InterPro" id="IPR021115">
    <property type="entry name" value="Pyridoxal-P_BS"/>
</dbReference>
<accession>A0ABD3XED5</accession>
<evidence type="ECO:0000256" key="8">
    <source>
        <dbReference type="ARBA" id="ARBA00023239"/>
    </source>
</evidence>
<dbReference type="AlphaFoldDB" id="A0ABD3XED5"/>
<proteinExistence type="inferred from homology"/>
<keyword evidence="5" id="KW-0127">Catecholamine biosynthesis</keyword>
<dbReference type="PANTHER" id="PTHR11999">
    <property type="entry name" value="GROUP II PYRIDOXAL-5-PHOSPHATE DECARBOXYLASE"/>
    <property type="match status" value="1"/>
</dbReference>
<dbReference type="InterPro" id="IPR015422">
    <property type="entry name" value="PyrdxlP-dep_Trfase_small"/>
</dbReference>
<dbReference type="InterPro" id="IPR002129">
    <property type="entry name" value="PyrdxlP-dep_de-COase"/>
</dbReference>
<name>A0ABD3XED5_SINWO</name>
<dbReference type="CDD" id="cd06450">
    <property type="entry name" value="DOPA_deC_like"/>
    <property type="match status" value="1"/>
</dbReference>
<dbReference type="Gene3D" id="3.90.1150.10">
    <property type="entry name" value="Aspartate Aminotransferase, domain 1"/>
    <property type="match status" value="1"/>
</dbReference>
<evidence type="ECO:0000256" key="4">
    <source>
        <dbReference type="ARBA" id="ARBA00012320"/>
    </source>
</evidence>
<sequence length="687" mass="78063">MKADTYIPKTCISIQRNDEMRTRLMWNTRKEMVDYIANYLKNIRSRRVLPDVSPGYMRNLVPDSAPQKGEDWDTIFADIERVIMPGVTHWQSPYMHAYFPALNSFPSLLGDMLADGIGCLGFTWASSPACTELETIVMDWLGKMIGLPSSFLHSNKKTMGGGVIQTTASECTFTSLLAARTDAIRRCKAIEKGLEDSEINARLVAYCSDQAHSSVEKAGLIGLVKMRYLPSDENLSLRGEALQTAIEEDIMNGLIPFYLCATLGTTGACAFDNLKELGPICDKEGLWMHIDAAYAGTAFICSEFRKYMTGVEYAQSFAFNPSKWMMVHFDCSAMWVKNSGALHRTFNVDPLYLKHENSGAAIDYMHWQVPLSRRFRALKLWFVIRSFGIEGLQTHVRESVRLAKYFEEKIRKDSRFEIPAERILGMVVFRVKDDNETTEALLKRLNKSGKIHMVPASIKGKYIIRYTVTSQYTTENDIDRDWKIIQETASRLMRDESFEEDEVFEEVPIKEEKEKEERPLVPKRKEYSMSLLLSNVPMSPKVVNGSFAAIFDNNDIIVEFAKQIINSDVDQSLFRLSPRRRVHLKDQAKQQSLDVTLYSTKPNQPSFKQSSLDSKVEEILETYCNGTTSKASSTDLDALHENDEAENEAAEQLVITIHDTDGSEKRQELMHGSFVHCCKHCGLPIED</sequence>
<gene>
    <name evidence="11" type="ORF">ACJMK2_024611</name>
</gene>
<comment type="cofactor">
    <cofactor evidence="1 10">
        <name>pyridoxal 5'-phosphate</name>
        <dbReference type="ChEBI" id="CHEBI:597326"/>
    </cofactor>
</comment>
<dbReference type="PRINTS" id="PR00800">
    <property type="entry name" value="YHDCRBOXLASE"/>
</dbReference>
<evidence type="ECO:0000256" key="9">
    <source>
        <dbReference type="ARBA" id="ARBA00039946"/>
    </source>
</evidence>
<comment type="subunit">
    <text evidence="3">Homodimer.</text>
</comment>
<dbReference type="Gene3D" id="3.40.640.10">
    <property type="entry name" value="Type I PLP-dependent aspartate aminotransferase-like (Major domain)"/>
    <property type="match status" value="1"/>
</dbReference>
<evidence type="ECO:0000256" key="1">
    <source>
        <dbReference type="ARBA" id="ARBA00001933"/>
    </source>
</evidence>
<protein>
    <recommendedName>
        <fullName evidence="9">Histidine decarboxylase</fullName>
        <ecNumber evidence="4">4.1.1.22</ecNumber>
    </recommendedName>
</protein>
<dbReference type="InterPro" id="IPR015421">
    <property type="entry name" value="PyrdxlP-dep_Trfase_major"/>
</dbReference>
<evidence type="ECO:0000256" key="7">
    <source>
        <dbReference type="ARBA" id="ARBA00022898"/>
    </source>
</evidence>
<dbReference type="EMBL" id="JBJQND010000002">
    <property type="protein sequence ID" value="KAL3884472.1"/>
    <property type="molecule type" value="Genomic_DNA"/>
</dbReference>
<dbReference type="Gene3D" id="1.20.1340.10">
    <property type="entry name" value="dopa decarboxylase, N-terminal domain"/>
    <property type="match status" value="1"/>
</dbReference>